<dbReference type="InterPro" id="IPR037919">
    <property type="entry name" value="OGT"/>
</dbReference>
<name>A0A849KF40_9BURK</name>
<accession>A0A849KF40</accession>
<dbReference type="GO" id="GO:0006493">
    <property type="term" value="P:protein O-linked glycosylation"/>
    <property type="evidence" value="ECO:0007669"/>
    <property type="project" value="InterPro"/>
</dbReference>
<dbReference type="InterPro" id="IPR019734">
    <property type="entry name" value="TPR_rpt"/>
</dbReference>
<dbReference type="EMBL" id="JABFCS010000001">
    <property type="protein sequence ID" value="NNU44867.1"/>
    <property type="molecule type" value="Genomic_DNA"/>
</dbReference>
<comment type="caution">
    <text evidence="1">The sequence shown here is derived from an EMBL/GenBank/DDBJ whole genome shotgun (WGS) entry which is preliminary data.</text>
</comment>
<dbReference type="PANTHER" id="PTHR44366:SF1">
    <property type="entry name" value="UDP-N-ACETYLGLUCOSAMINE--PEPTIDE N-ACETYLGLUCOSAMINYLTRANSFERASE 110 KDA SUBUNIT"/>
    <property type="match status" value="1"/>
</dbReference>
<dbReference type="RefSeq" id="WP_171562120.1">
    <property type="nucleotide sequence ID" value="NZ_JABFCS010000001.1"/>
</dbReference>
<dbReference type="Pfam" id="PF13414">
    <property type="entry name" value="TPR_11"/>
    <property type="match status" value="1"/>
</dbReference>
<reference evidence="1 2" key="2">
    <citation type="submission" date="2020-06" db="EMBL/GenBank/DDBJ databases">
        <title>Ramlibacter rhizophilus sp. nov., isolated from rhizosphere soil of national flower Mugunghwa from South Korea.</title>
        <authorList>
            <person name="Zheng-Fei Y."/>
            <person name="Huan T."/>
        </authorList>
    </citation>
    <scope>NUCLEOTIDE SEQUENCE [LARGE SCALE GENOMIC DNA]</scope>
    <source>
        <strain evidence="1 2">B156</strain>
    </source>
</reference>
<dbReference type="Pfam" id="PF13429">
    <property type="entry name" value="TPR_15"/>
    <property type="match status" value="1"/>
</dbReference>
<evidence type="ECO:0000313" key="1">
    <source>
        <dbReference type="EMBL" id="NNU44867.1"/>
    </source>
</evidence>
<dbReference type="SMART" id="SM00028">
    <property type="entry name" value="TPR"/>
    <property type="match status" value="6"/>
</dbReference>
<dbReference type="Pfam" id="PF13432">
    <property type="entry name" value="TPR_16"/>
    <property type="match status" value="1"/>
</dbReference>
<keyword evidence="2" id="KW-1185">Reference proteome</keyword>
<dbReference type="Gene3D" id="3.40.50.2000">
    <property type="entry name" value="Glycogen Phosphorylase B"/>
    <property type="match status" value="1"/>
</dbReference>
<dbReference type="AlphaFoldDB" id="A0A849KF40"/>
<reference evidence="1 2" key="1">
    <citation type="submission" date="2020-05" db="EMBL/GenBank/DDBJ databases">
        <authorList>
            <person name="Khan S.A."/>
            <person name="Jeon C.O."/>
            <person name="Chun B.H."/>
        </authorList>
    </citation>
    <scope>NUCLEOTIDE SEQUENCE [LARGE SCALE GENOMIC DNA]</scope>
    <source>
        <strain evidence="1 2">B156</strain>
    </source>
</reference>
<protein>
    <submittedName>
        <fullName evidence="1">Tetratricopeptide repeat protein</fullName>
    </submittedName>
</protein>
<dbReference type="SUPFAM" id="SSF48452">
    <property type="entry name" value="TPR-like"/>
    <property type="match status" value="2"/>
</dbReference>
<evidence type="ECO:0000313" key="2">
    <source>
        <dbReference type="Proteomes" id="UP000552954"/>
    </source>
</evidence>
<organism evidence="1 2">
    <name type="scientific">Ramlibacter montanisoli</name>
    <dbReference type="NCBI Taxonomy" id="2732512"/>
    <lineage>
        <taxon>Bacteria</taxon>
        <taxon>Pseudomonadati</taxon>
        <taxon>Pseudomonadota</taxon>
        <taxon>Betaproteobacteria</taxon>
        <taxon>Burkholderiales</taxon>
        <taxon>Comamonadaceae</taxon>
        <taxon>Ramlibacter</taxon>
    </lineage>
</organism>
<dbReference type="Gene3D" id="1.25.40.10">
    <property type="entry name" value="Tetratricopeptide repeat domain"/>
    <property type="match status" value="3"/>
</dbReference>
<dbReference type="Proteomes" id="UP000552954">
    <property type="component" value="Unassembled WGS sequence"/>
</dbReference>
<proteinExistence type="predicted"/>
<sequence>MFGFRRKAATAAAPGAAEWRARGNAALGQGQLVEAADCYRQAAACDPADAEARVNLGYVLLEQGAAVEAAGTLSQAVALAGERTELLADAQFLLGRAHRLQGQDRRAAASYRAALAARPGFAESLQELVPLLLDAGQAGEAVAFAQRAAQAAPRPQVLMLLAQALHAAGRAAEALVPLDAVLASDPGDAAALACRGNVLLELGRCEEALASSEQVLGVHGRQADALANASAALLRLERNEAALALAEEALRLQPAHRVSLHNRSCALTNLLRMDEALLRAREATLLHPDDADLQWSLGVAHLLRGDLAPGWKAHEARWHAKDFPGALSRAFTAAPQWTGAQALEGRCILLHAEQGLGDSIHFVRYLPQVAARAREVLVHVQQSLVPLLAQLPANCRLLQPGEPIPPHELQCPLLSLPHAFGTTLATIPADVPYLQADPERLPPWQQRLAGRARPQVGIVWSGNPQHGNDRNRSIPLHSFVAIAQEGVGFVSLQVQVRESDRAAMAHWPGLFDAGPLLHDFGDTAALASALDLVVTVDTSVAHLAGALGKPVWVLLPYVPDWRWMLGREDSPWYPGMRLFRQPARGDWDSVLQRVRSELRALASS</sequence>
<gene>
    <name evidence="1" type="ORF">HK415_19425</name>
</gene>
<dbReference type="GO" id="GO:0097363">
    <property type="term" value="F:protein O-acetylglucosaminyltransferase activity"/>
    <property type="evidence" value="ECO:0007669"/>
    <property type="project" value="TreeGrafter"/>
</dbReference>
<dbReference type="InterPro" id="IPR011990">
    <property type="entry name" value="TPR-like_helical_dom_sf"/>
</dbReference>
<dbReference type="PANTHER" id="PTHR44366">
    <property type="entry name" value="UDP-N-ACETYLGLUCOSAMINE--PEPTIDE N-ACETYLGLUCOSAMINYLTRANSFERASE 110 KDA SUBUNIT"/>
    <property type="match status" value="1"/>
</dbReference>
<dbReference type="SUPFAM" id="SSF53756">
    <property type="entry name" value="UDP-Glycosyltransferase/glycogen phosphorylase"/>
    <property type="match status" value="1"/>
</dbReference>